<dbReference type="RefSeq" id="WP_092467622.1">
    <property type="nucleotide sequence ID" value="NZ_FOOX01000001.1"/>
</dbReference>
<organism evidence="11 12">
    <name type="scientific">Desulfotruncus arcticus DSM 17038</name>
    <dbReference type="NCBI Taxonomy" id="1121424"/>
    <lineage>
        <taxon>Bacteria</taxon>
        <taxon>Bacillati</taxon>
        <taxon>Bacillota</taxon>
        <taxon>Clostridia</taxon>
        <taxon>Eubacteriales</taxon>
        <taxon>Desulfallaceae</taxon>
        <taxon>Desulfotruncus</taxon>
    </lineage>
</organism>
<keyword evidence="5 9" id="KW-0227">DNA damage</keyword>
<dbReference type="NCBIfam" id="TIGR00634">
    <property type="entry name" value="recN"/>
    <property type="match status" value="1"/>
</dbReference>
<evidence type="ECO:0000313" key="11">
    <source>
        <dbReference type="EMBL" id="SFF93832.1"/>
    </source>
</evidence>
<dbReference type="SUPFAM" id="SSF52540">
    <property type="entry name" value="P-loop containing nucleoside triphosphate hydrolases"/>
    <property type="match status" value="2"/>
</dbReference>
<dbReference type="Proteomes" id="UP000199337">
    <property type="component" value="Unassembled WGS sequence"/>
</dbReference>
<evidence type="ECO:0000256" key="8">
    <source>
        <dbReference type="ARBA" id="ARBA00033408"/>
    </source>
</evidence>
<keyword evidence="12" id="KW-1185">Reference proteome</keyword>
<dbReference type="Gene3D" id="3.40.50.300">
    <property type="entry name" value="P-loop containing nucleotide triphosphate hydrolases"/>
    <property type="match status" value="2"/>
</dbReference>
<comment type="similarity">
    <text evidence="2 9">Belongs to the RecN family.</text>
</comment>
<reference evidence="12" key="1">
    <citation type="submission" date="2016-10" db="EMBL/GenBank/DDBJ databases">
        <authorList>
            <person name="Varghese N."/>
            <person name="Submissions S."/>
        </authorList>
    </citation>
    <scope>NUCLEOTIDE SEQUENCE [LARGE SCALE GENOMIC DNA]</scope>
    <source>
        <strain evidence="12">DSM 17038</strain>
    </source>
</reference>
<dbReference type="GO" id="GO:0009432">
    <property type="term" value="P:SOS response"/>
    <property type="evidence" value="ECO:0007669"/>
    <property type="project" value="TreeGrafter"/>
</dbReference>
<evidence type="ECO:0000313" key="12">
    <source>
        <dbReference type="Proteomes" id="UP000199337"/>
    </source>
</evidence>
<evidence type="ECO:0000256" key="2">
    <source>
        <dbReference type="ARBA" id="ARBA00009441"/>
    </source>
</evidence>
<keyword evidence="7 9" id="KW-0234">DNA repair</keyword>
<keyword evidence="4" id="KW-0547">Nucleotide-binding</keyword>
<dbReference type="InterPro" id="IPR003395">
    <property type="entry name" value="RecF/RecN/SMC_N"/>
</dbReference>
<evidence type="ECO:0000256" key="6">
    <source>
        <dbReference type="ARBA" id="ARBA00022840"/>
    </source>
</evidence>
<dbReference type="CDD" id="cd03241">
    <property type="entry name" value="ABC_RecN"/>
    <property type="match status" value="2"/>
</dbReference>
<dbReference type="GO" id="GO:0006310">
    <property type="term" value="P:DNA recombination"/>
    <property type="evidence" value="ECO:0007669"/>
    <property type="project" value="InterPro"/>
</dbReference>
<dbReference type="FunFam" id="3.40.50.300:FF:000356">
    <property type="entry name" value="DNA repair protein RecN"/>
    <property type="match status" value="1"/>
</dbReference>
<feature type="domain" description="RecF/RecN/SMC N-terminal" evidence="10">
    <location>
        <begin position="4"/>
        <end position="511"/>
    </location>
</feature>
<keyword evidence="6" id="KW-0067">ATP-binding</keyword>
<comment type="function">
    <text evidence="1 9">May be involved in recombinational repair of damaged DNA.</text>
</comment>
<proteinExistence type="inferred from homology"/>
<evidence type="ECO:0000259" key="10">
    <source>
        <dbReference type="Pfam" id="PF02463"/>
    </source>
</evidence>
<evidence type="ECO:0000256" key="5">
    <source>
        <dbReference type="ARBA" id="ARBA00022763"/>
    </source>
</evidence>
<name>A0A1I2MQV4_9FIRM</name>
<dbReference type="GO" id="GO:0005524">
    <property type="term" value="F:ATP binding"/>
    <property type="evidence" value="ECO:0007669"/>
    <property type="project" value="UniProtKB-KW"/>
</dbReference>
<evidence type="ECO:0000256" key="4">
    <source>
        <dbReference type="ARBA" id="ARBA00022741"/>
    </source>
</evidence>
<dbReference type="EMBL" id="FOOX01000001">
    <property type="protein sequence ID" value="SFF93832.1"/>
    <property type="molecule type" value="Genomic_DNA"/>
</dbReference>
<evidence type="ECO:0000256" key="7">
    <source>
        <dbReference type="ARBA" id="ARBA00023204"/>
    </source>
</evidence>
<dbReference type="Pfam" id="PF02463">
    <property type="entry name" value="SMC_N"/>
    <property type="match status" value="1"/>
</dbReference>
<gene>
    <name evidence="11" type="ORF">SAMN05660649_00095</name>
</gene>
<dbReference type="InterPro" id="IPR027417">
    <property type="entry name" value="P-loop_NTPase"/>
</dbReference>
<protein>
    <recommendedName>
        <fullName evidence="3 9">DNA repair protein RecN</fullName>
    </recommendedName>
    <alternativeName>
        <fullName evidence="8 9">Recombination protein N</fullName>
    </alternativeName>
</protein>
<evidence type="ECO:0000256" key="1">
    <source>
        <dbReference type="ARBA" id="ARBA00003618"/>
    </source>
</evidence>
<dbReference type="PANTHER" id="PTHR11059">
    <property type="entry name" value="DNA REPAIR PROTEIN RECN"/>
    <property type="match status" value="1"/>
</dbReference>
<dbReference type="STRING" id="341036.SAMN05660649_00095"/>
<sequence>MLIALYIQDFGLIDSAEIEFSGGLNVLTGETGAGKSVILDALKASLGFRIQSDMIRTGRERAVVQSLFDINSLSGVLARLEEYGLQPDAADDLMLALSREINRQGRNICRINGRIVNLSVFREIGGLLADLHGQHDQQSLLQNDKQVLLLDGFGGYDLEVLVKETARTYREWQNNIKRKDDIIGGSRERQQRRDTIKYQLEEIEAAKLAGEDENQLNRRRNLLANAEKIGLLTEGILKKIHSGDGMSQAVVDLLGNSQTELEELVRYLPDTASIFENIQTALCLVEDAARELSSYRENIEMDPRELNYLEERLSQIERLKKKYGDTIEDIVQYRNSLAAELEQLDELDIDATGIEKLVETSQNSYFATANKMEKLREKVAERLKKEVEAELSELEMAGVQFDIGFFPGAPGPGGINKIEFMISPNPGEPLKPLAKIASGGELSRVMLALKSILAGNDDLATLVFDEVDAGIGGRTLRSVAEKLDKLALKKQVLCVTHSAVIAAYASTHYLIEKLVGDKKTTTTIKRLDDDERINELSRMLGGDSTSENLIEFVKKIRKKESGVRSQESE</sequence>
<dbReference type="PANTHER" id="PTHR11059:SF0">
    <property type="entry name" value="DNA REPAIR PROTEIN RECN"/>
    <property type="match status" value="1"/>
</dbReference>
<accession>A0A1I2MQV4</accession>
<dbReference type="InterPro" id="IPR004604">
    <property type="entry name" value="DNA_recomb/repair_RecN"/>
</dbReference>
<dbReference type="PIRSF" id="PIRSF003128">
    <property type="entry name" value="RecN"/>
    <property type="match status" value="1"/>
</dbReference>
<evidence type="ECO:0000256" key="3">
    <source>
        <dbReference type="ARBA" id="ARBA00021315"/>
    </source>
</evidence>
<dbReference type="GO" id="GO:0006281">
    <property type="term" value="P:DNA repair"/>
    <property type="evidence" value="ECO:0007669"/>
    <property type="project" value="UniProtKB-KW"/>
</dbReference>
<dbReference type="AlphaFoldDB" id="A0A1I2MQV4"/>
<evidence type="ECO:0000256" key="9">
    <source>
        <dbReference type="PIRNR" id="PIRNR003128"/>
    </source>
</evidence>
<dbReference type="GO" id="GO:0043590">
    <property type="term" value="C:bacterial nucleoid"/>
    <property type="evidence" value="ECO:0007669"/>
    <property type="project" value="TreeGrafter"/>
</dbReference>
<dbReference type="OrthoDB" id="9806954at2"/>